<dbReference type="Proteomes" id="UP000321440">
    <property type="component" value="Unassembled WGS sequence"/>
</dbReference>
<comment type="caution">
    <text evidence="3">The sequence shown here is derived from an EMBL/GenBank/DDBJ whole genome shotgun (WGS) entry which is preliminary data.</text>
</comment>
<dbReference type="InterPro" id="IPR009589">
    <property type="entry name" value="PH_YyaB-like"/>
</dbReference>
<keyword evidence="1" id="KW-0812">Transmembrane</keyword>
<feature type="domain" description="Uncharacterized protein YyaB-like PH" evidence="2">
    <location>
        <begin position="53"/>
        <end position="126"/>
    </location>
</feature>
<feature type="transmembrane region" description="Helical" evidence="1">
    <location>
        <begin position="34"/>
        <end position="52"/>
    </location>
</feature>
<proteinExistence type="predicted"/>
<dbReference type="RefSeq" id="WP_146816985.1">
    <property type="nucleotide sequence ID" value="NZ_BJYA01000014.1"/>
</dbReference>
<evidence type="ECO:0000313" key="4">
    <source>
        <dbReference type="Proteomes" id="UP000321440"/>
    </source>
</evidence>
<gene>
    <name evidence="3" type="ORF">AHA02nite_20670</name>
</gene>
<keyword evidence="1" id="KW-1133">Transmembrane helix</keyword>
<name>A0A511W6C0_9BACI</name>
<dbReference type="Pfam" id="PF06713">
    <property type="entry name" value="bPH_4"/>
    <property type="match status" value="1"/>
</dbReference>
<organism evidence="3 4">
    <name type="scientific">Alkalibacillus haloalkaliphilus</name>
    <dbReference type="NCBI Taxonomy" id="94136"/>
    <lineage>
        <taxon>Bacteria</taxon>
        <taxon>Bacillati</taxon>
        <taxon>Bacillota</taxon>
        <taxon>Bacilli</taxon>
        <taxon>Bacillales</taxon>
        <taxon>Bacillaceae</taxon>
        <taxon>Alkalibacillus</taxon>
    </lineage>
</organism>
<feature type="transmembrane region" description="Helical" evidence="1">
    <location>
        <begin position="9"/>
        <end position="28"/>
    </location>
</feature>
<evidence type="ECO:0000256" key="1">
    <source>
        <dbReference type="SAM" id="Phobius"/>
    </source>
</evidence>
<evidence type="ECO:0000259" key="2">
    <source>
        <dbReference type="Pfam" id="PF06713"/>
    </source>
</evidence>
<dbReference type="GO" id="GO:0030153">
    <property type="term" value="P:bacteriocin immunity"/>
    <property type="evidence" value="ECO:0007669"/>
    <property type="project" value="InterPro"/>
</dbReference>
<protein>
    <recommendedName>
        <fullName evidence="2">Uncharacterized protein YyaB-like PH domain-containing protein</fullName>
    </recommendedName>
</protein>
<sequence length="132" mass="15444">MNYQTKKDVWVAILLFGITGFIVTYSFIQSDTFFMIIGVILLIAVVWFWFTVRYKVDEGQLMIKFGPFTKKIDILDIEQIRLVRSLKLSPALSVTRLEITYGYDHRVIRISPADKNLFVKQLMSINPDIEFE</sequence>
<evidence type="ECO:0000313" key="3">
    <source>
        <dbReference type="EMBL" id="GEN46291.1"/>
    </source>
</evidence>
<reference evidence="3 4" key="1">
    <citation type="submission" date="2019-07" db="EMBL/GenBank/DDBJ databases">
        <title>Whole genome shotgun sequence of Alkalibacillus haloalkaliphilus NBRC 103110.</title>
        <authorList>
            <person name="Hosoyama A."/>
            <person name="Uohara A."/>
            <person name="Ohji S."/>
            <person name="Ichikawa N."/>
        </authorList>
    </citation>
    <scope>NUCLEOTIDE SEQUENCE [LARGE SCALE GENOMIC DNA]</scope>
    <source>
        <strain evidence="3 4">NBRC 103110</strain>
    </source>
</reference>
<dbReference type="EMBL" id="BJYA01000014">
    <property type="protein sequence ID" value="GEN46291.1"/>
    <property type="molecule type" value="Genomic_DNA"/>
</dbReference>
<accession>A0A511W6C0</accession>
<dbReference type="OrthoDB" id="6658731at2"/>
<dbReference type="AlphaFoldDB" id="A0A511W6C0"/>
<keyword evidence="4" id="KW-1185">Reference proteome</keyword>
<keyword evidence="1" id="KW-0472">Membrane</keyword>